<dbReference type="InterPro" id="IPR026624">
    <property type="entry name" value="CECR6"/>
</dbReference>
<gene>
    <name evidence="3" type="ORF">HOLleu_05973</name>
</gene>
<comment type="similarity">
    <text evidence="1">Belongs to the TMEM121 family.</text>
</comment>
<keyword evidence="4" id="KW-1185">Reference proteome</keyword>
<name>A0A9Q1CLF0_HOLLE</name>
<evidence type="ECO:0000313" key="3">
    <source>
        <dbReference type="EMBL" id="KAJ8047076.1"/>
    </source>
</evidence>
<dbReference type="InterPro" id="IPR032776">
    <property type="entry name" value="CECR6/TMEM121"/>
</dbReference>
<dbReference type="PANTHER" id="PTHR47399:SF1">
    <property type="entry name" value="TRANSMEMBRANE PROTEIN 121B"/>
    <property type="match status" value="1"/>
</dbReference>
<feature type="transmembrane region" description="Helical" evidence="2">
    <location>
        <begin position="228"/>
        <end position="249"/>
    </location>
</feature>
<feature type="transmembrane region" description="Helical" evidence="2">
    <location>
        <begin position="90"/>
        <end position="111"/>
    </location>
</feature>
<dbReference type="Proteomes" id="UP001152320">
    <property type="component" value="Chromosome 2"/>
</dbReference>
<feature type="transmembrane region" description="Helical" evidence="2">
    <location>
        <begin position="44"/>
        <end position="66"/>
    </location>
</feature>
<keyword evidence="2" id="KW-1133">Transmembrane helix</keyword>
<protein>
    <submittedName>
        <fullName evidence="3">Uncharacterized protein</fullName>
    </submittedName>
</protein>
<dbReference type="PANTHER" id="PTHR47399">
    <property type="entry name" value="TRANSMEMBRANE PROTEIN 121B"/>
    <property type="match status" value="1"/>
</dbReference>
<dbReference type="OrthoDB" id="5964337at2759"/>
<feature type="transmembrane region" description="Helical" evidence="2">
    <location>
        <begin position="123"/>
        <end position="143"/>
    </location>
</feature>
<evidence type="ECO:0000256" key="2">
    <source>
        <dbReference type="SAM" id="Phobius"/>
    </source>
</evidence>
<dbReference type="EMBL" id="JAIZAY010000002">
    <property type="protein sequence ID" value="KAJ8047076.1"/>
    <property type="molecule type" value="Genomic_DNA"/>
</dbReference>
<evidence type="ECO:0000256" key="1">
    <source>
        <dbReference type="ARBA" id="ARBA00007711"/>
    </source>
</evidence>
<comment type="caution">
    <text evidence="3">The sequence shown here is derived from an EMBL/GenBank/DDBJ whole genome shotgun (WGS) entry which is preliminary data.</text>
</comment>
<dbReference type="AlphaFoldDB" id="A0A9Q1CLF0"/>
<feature type="transmembrane region" description="Helical" evidence="2">
    <location>
        <begin position="196"/>
        <end position="216"/>
    </location>
</feature>
<feature type="transmembrane region" description="Helical" evidence="2">
    <location>
        <begin position="18"/>
        <end position="38"/>
    </location>
</feature>
<keyword evidence="2" id="KW-0812">Transmembrane</keyword>
<keyword evidence="2" id="KW-0472">Membrane</keyword>
<reference evidence="3" key="1">
    <citation type="submission" date="2021-10" db="EMBL/GenBank/DDBJ databases">
        <title>Tropical sea cucumber genome reveals ecological adaptation and Cuvierian tubules defense mechanism.</title>
        <authorList>
            <person name="Chen T."/>
        </authorList>
    </citation>
    <scope>NUCLEOTIDE SEQUENCE</scope>
    <source>
        <strain evidence="3">Nanhai2018</strain>
        <tissue evidence="3">Muscle</tissue>
    </source>
</reference>
<sequence>MPSSGNCCESVIDTVAKLLCIGVLVAQLAVLDSFFFVLDYDGSISAAVWIILDVLVFVWWVFALLMPKCMGPCLRRLPPKLSSVLGELKYAYISWVLYSTILCLKIIHMFSYFADYLKQKPELYSSTGLKLTFSVAAVVFLLLSYCHRKELKGVYYKLTMEKVAFSACLDILDALMLLDILFIRDSNADITVMLDRVVKAFSCICIILPTFPLLVLRCVQTPAPKHKMYRFTLILQSALYLLLVNFPLFSIRLHFWFTYNVNLSTFFTKNLIMMFKGLLEILKESVKWYKDEASTSGYVSGDPQAATKLNNVQTKLDVEDV</sequence>
<accession>A0A9Q1CLF0</accession>
<organism evidence="3 4">
    <name type="scientific">Holothuria leucospilota</name>
    <name type="common">Black long sea cucumber</name>
    <name type="synonym">Mertensiothuria leucospilota</name>
    <dbReference type="NCBI Taxonomy" id="206669"/>
    <lineage>
        <taxon>Eukaryota</taxon>
        <taxon>Metazoa</taxon>
        <taxon>Echinodermata</taxon>
        <taxon>Eleutherozoa</taxon>
        <taxon>Echinozoa</taxon>
        <taxon>Holothuroidea</taxon>
        <taxon>Aspidochirotacea</taxon>
        <taxon>Aspidochirotida</taxon>
        <taxon>Holothuriidae</taxon>
        <taxon>Holothuria</taxon>
    </lineage>
</organism>
<evidence type="ECO:0000313" key="4">
    <source>
        <dbReference type="Proteomes" id="UP001152320"/>
    </source>
</evidence>
<proteinExistence type="inferred from homology"/>
<dbReference type="Pfam" id="PF14997">
    <property type="entry name" value="CECR6_TMEM121"/>
    <property type="match status" value="1"/>
</dbReference>
<feature type="transmembrane region" description="Helical" evidence="2">
    <location>
        <begin position="163"/>
        <end position="184"/>
    </location>
</feature>